<name>A0A9E7JFY5_9LILI</name>
<dbReference type="AlphaFoldDB" id="A0A9E7JFY5"/>
<evidence type="ECO:0000313" key="2">
    <source>
        <dbReference type="EMBL" id="URD79277.1"/>
    </source>
</evidence>
<dbReference type="Proteomes" id="UP001055439">
    <property type="component" value="Chromosome 10"/>
</dbReference>
<evidence type="ECO:0000256" key="1">
    <source>
        <dbReference type="SAM" id="SignalP"/>
    </source>
</evidence>
<feature type="signal peptide" evidence="1">
    <location>
        <begin position="1"/>
        <end position="25"/>
    </location>
</feature>
<reference evidence="2" key="1">
    <citation type="submission" date="2022-05" db="EMBL/GenBank/DDBJ databases">
        <title>The Musa troglodytarum L. genome provides insights into the mechanism of non-climacteric behaviour and enrichment of carotenoids.</title>
        <authorList>
            <person name="Wang J."/>
        </authorList>
    </citation>
    <scope>NUCLEOTIDE SEQUENCE</scope>
    <source>
        <tissue evidence="2">Leaf</tissue>
    </source>
</reference>
<keyword evidence="1" id="KW-0732">Signal</keyword>
<protein>
    <submittedName>
        <fullName evidence="2">Uncharacterized protein</fullName>
    </submittedName>
</protein>
<keyword evidence="3" id="KW-1185">Reference proteome</keyword>
<proteinExistence type="predicted"/>
<dbReference type="EMBL" id="CP097503">
    <property type="protein sequence ID" value="URD79277.1"/>
    <property type="molecule type" value="Genomic_DNA"/>
</dbReference>
<gene>
    <name evidence="2" type="ORF">MUK42_23244</name>
</gene>
<accession>A0A9E7JFY5</accession>
<feature type="chain" id="PRO_5039645942" evidence="1">
    <location>
        <begin position="26"/>
        <end position="84"/>
    </location>
</feature>
<sequence>MPCHPIHFAFQLALRLTLKKRVVLARLIHCCWWRWRCFYAKNEELARDGRAVLHEGKLEKKSIGLRRAMSRLAYSVSLREAAEA</sequence>
<evidence type="ECO:0000313" key="3">
    <source>
        <dbReference type="Proteomes" id="UP001055439"/>
    </source>
</evidence>
<organism evidence="2 3">
    <name type="scientific">Musa troglodytarum</name>
    <name type="common">fe'i banana</name>
    <dbReference type="NCBI Taxonomy" id="320322"/>
    <lineage>
        <taxon>Eukaryota</taxon>
        <taxon>Viridiplantae</taxon>
        <taxon>Streptophyta</taxon>
        <taxon>Embryophyta</taxon>
        <taxon>Tracheophyta</taxon>
        <taxon>Spermatophyta</taxon>
        <taxon>Magnoliopsida</taxon>
        <taxon>Liliopsida</taxon>
        <taxon>Zingiberales</taxon>
        <taxon>Musaceae</taxon>
        <taxon>Musa</taxon>
    </lineage>
</organism>